<proteinExistence type="predicted"/>
<dbReference type="GeneID" id="55609329"/>
<keyword evidence="2" id="KW-1185">Reference proteome</keyword>
<organism evidence="1 2">
    <name type="scientific">Streptomyces phage Annadreamy</name>
    <dbReference type="NCBI Taxonomy" id="2250335"/>
    <lineage>
        <taxon>Viruses</taxon>
        <taxon>Duplodnaviria</taxon>
        <taxon>Heunggongvirae</taxon>
        <taxon>Uroviricota</taxon>
        <taxon>Caudoviricetes</taxon>
        <taxon>Stanwilliamsviridae</taxon>
        <taxon>Loccivirinae</taxon>
        <taxon>Annadreamyvirus</taxon>
        <taxon>Annadreamyvirus annadreamy</taxon>
    </lineage>
</organism>
<protein>
    <submittedName>
        <fullName evidence="1">Uncharacterized protein</fullName>
    </submittedName>
</protein>
<evidence type="ECO:0000313" key="2">
    <source>
        <dbReference type="Proteomes" id="UP000259354"/>
    </source>
</evidence>
<dbReference type="RefSeq" id="YP_009839121.1">
    <property type="nucleotide sequence ID" value="NC_048719.1"/>
</dbReference>
<sequence length="59" mass="6465">MVESYDLALVKGKSFYGDSYAEVLQSVADFAKEMEAYTIVSVNMGYSDGHVLADVTYEG</sequence>
<dbReference type="KEGG" id="vg:55609329"/>
<gene>
    <name evidence="1" type="primary">187</name>
    <name evidence="1" type="ORF">SEA_ANNADREAMY_187</name>
</gene>
<evidence type="ECO:0000313" key="1">
    <source>
        <dbReference type="EMBL" id="AXG66272.1"/>
    </source>
</evidence>
<reference evidence="1 2" key="1">
    <citation type="submission" date="2018-06" db="EMBL/GenBank/DDBJ databases">
        <authorList>
            <person name="Moussa A."/>
            <person name="Couoh J.M."/>
            <person name="Harbem L."/>
            <person name="Okocha J.C."/>
            <person name="Taylor D."/>
            <person name="Teutsch A.B."/>
            <person name="Smith B.R."/>
            <person name="Suri N."/>
            <person name="Layton S.R."/>
            <person name="Kim T."/>
            <person name="Hughes L.E."/>
            <person name="Garlena R.A."/>
            <person name="Russell D.A."/>
            <person name="Pope W.H."/>
            <person name="Jacobs-Sera D."/>
            <person name="Hatfull G.F."/>
        </authorList>
    </citation>
    <scope>NUCLEOTIDE SEQUENCE [LARGE SCALE GENOMIC DNA]</scope>
</reference>
<dbReference type="Proteomes" id="UP000259354">
    <property type="component" value="Segment"/>
</dbReference>
<name>A0A345GTK0_9CAUD</name>
<dbReference type="EMBL" id="MH536811">
    <property type="protein sequence ID" value="AXG66272.1"/>
    <property type="molecule type" value="Genomic_DNA"/>
</dbReference>
<accession>A0A345GTK0</accession>